<evidence type="ECO:0000313" key="1">
    <source>
        <dbReference type="EMBL" id="KAB0875145.1"/>
    </source>
</evidence>
<gene>
    <name evidence="2" type="ORF">AUN14_00470</name>
    <name evidence="1" type="ORF">FZI19_16230</name>
</gene>
<dbReference type="Proteomes" id="UP000469927">
    <property type="component" value="Unassembled WGS sequence"/>
</dbReference>
<evidence type="ECO:0000313" key="4">
    <source>
        <dbReference type="Proteomes" id="UP000469927"/>
    </source>
</evidence>
<proteinExistence type="predicted"/>
<evidence type="ECO:0000313" key="3">
    <source>
        <dbReference type="Proteomes" id="UP000244378"/>
    </source>
</evidence>
<organism evidence="2 3">
    <name type="scientific">Cronobacter muytjensii</name>
    <dbReference type="NCBI Taxonomy" id="413501"/>
    <lineage>
        <taxon>Bacteria</taxon>
        <taxon>Pseudomonadati</taxon>
        <taxon>Pseudomonadota</taxon>
        <taxon>Gammaproteobacteria</taxon>
        <taxon>Enterobacterales</taxon>
        <taxon>Enterobacteriaceae</taxon>
        <taxon>Cronobacter</taxon>
    </lineage>
</organism>
<evidence type="ECO:0000313" key="2">
    <source>
        <dbReference type="EMBL" id="PUX18437.1"/>
    </source>
</evidence>
<dbReference type="EMBL" id="WAGD01000052">
    <property type="protein sequence ID" value="KAB0875145.1"/>
    <property type="molecule type" value="Genomic_DNA"/>
</dbReference>
<reference evidence="1 4" key="2">
    <citation type="submission" date="2019-08" db="EMBL/GenBank/DDBJ databases">
        <title>Prevalence, distribution, and phylogeny of type two toxin-antitoxin genes possessed by Cronobacter species where C. sakazakii homologs follow sequence type lineages.</title>
        <authorList>
            <person name="Finkelstein S."/>
            <person name="Negrete F."/>
            <person name="Jang H."/>
            <person name="Gopinath G.R."/>
            <person name="Tall B.D."/>
        </authorList>
    </citation>
    <scope>NUCLEOTIDE SEQUENCE [LARGE SCALE GENOMIC DNA]</scope>
    <source>
        <strain evidence="1 4">MOD1_GK1257</strain>
    </source>
</reference>
<accession>A0A2T7B0A1</accession>
<dbReference type="Proteomes" id="UP000244378">
    <property type="component" value="Unassembled WGS sequence"/>
</dbReference>
<comment type="caution">
    <text evidence="2">The sequence shown here is derived from an EMBL/GenBank/DDBJ whole genome shotgun (WGS) entry which is preliminary data.</text>
</comment>
<dbReference type="AlphaFoldDB" id="A0A2T7B0A1"/>
<name>A0A2T7B0A1_9ENTR</name>
<sequence>MCAINCAINSTLFLLKYVAYFTKTIIRSRIVSVTRRRRHLCHYGCLCGKCALRRQKTDENSEINRLFTYGQETVEARWRIVSNTQVNSAEE</sequence>
<keyword evidence="4" id="KW-1185">Reference proteome</keyword>
<reference evidence="2 3" key="1">
    <citation type="submission" date="2016-12" db="EMBL/GenBank/DDBJ databases">
        <title>Analysis of the Molecular Diversity Among Cronobacter Species Isolated from Filth Flies Using a Pan Genomic DNA Microarray.</title>
        <authorList>
            <person name="Pava-Ripoll M."/>
            <person name="Tall B."/>
            <person name="Farber J."/>
            <person name="Fanning S."/>
            <person name="Lehner A."/>
            <person name="Stephan R."/>
            <person name="Pagotto F."/>
            <person name="Iverson C."/>
            <person name="Ziobro G."/>
            <person name="Miller A."/>
            <person name="Pearson R."/>
            <person name="Yan Q."/>
            <person name="Kim M."/>
            <person name="Jeong S."/>
            <person name="Park J."/>
            <person name="Jun S."/>
            <person name="Choi H."/>
            <person name="Chung T."/>
            <person name="Yoo Y."/>
            <person name="Park E."/>
            <person name="Hwang S."/>
            <person name="Lee B."/>
            <person name="Sathyamoorthy V."/>
            <person name="Carter L."/>
            <person name="Mammel M."/>
            <person name="Jackson S."/>
            <person name="Kothary M."/>
            <person name="Patel I."/>
            <person name="Grim C."/>
            <person name="Gopinath G."/>
            <person name="Gangiredla J."/>
            <person name="Chase H."/>
        </authorList>
    </citation>
    <scope>NUCLEOTIDE SEQUENCE [LARGE SCALE GENOMIC DNA]</scope>
    <source>
        <strain evidence="2 3">MOD1-Md1s</strain>
    </source>
</reference>
<dbReference type="EMBL" id="MSAE01000001">
    <property type="protein sequence ID" value="PUX18437.1"/>
    <property type="molecule type" value="Genomic_DNA"/>
</dbReference>
<protein>
    <submittedName>
        <fullName evidence="2">Uncharacterized protein</fullName>
    </submittedName>
</protein>